<name>A0A0E9TML5_ANGAN</name>
<reference evidence="1" key="2">
    <citation type="journal article" date="2015" name="Fish Shellfish Immunol.">
        <title>Early steps in the European eel (Anguilla anguilla)-Vibrio vulnificus interaction in the gills: Role of the RtxA13 toxin.</title>
        <authorList>
            <person name="Callol A."/>
            <person name="Pajuelo D."/>
            <person name="Ebbesson L."/>
            <person name="Teles M."/>
            <person name="MacKenzie S."/>
            <person name="Amaro C."/>
        </authorList>
    </citation>
    <scope>NUCLEOTIDE SEQUENCE</scope>
</reference>
<organism evidence="1">
    <name type="scientific">Anguilla anguilla</name>
    <name type="common">European freshwater eel</name>
    <name type="synonym">Muraena anguilla</name>
    <dbReference type="NCBI Taxonomy" id="7936"/>
    <lineage>
        <taxon>Eukaryota</taxon>
        <taxon>Metazoa</taxon>
        <taxon>Chordata</taxon>
        <taxon>Craniata</taxon>
        <taxon>Vertebrata</taxon>
        <taxon>Euteleostomi</taxon>
        <taxon>Actinopterygii</taxon>
        <taxon>Neopterygii</taxon>
        <taxon>Teleostei</taxon>
        <taxon>Anguilliformes</taxon>
        <taxon>Anguillidae</taxon>
        <taxon>Anguilla</taxon>
    </lineage>
</organism>
<sequence>MESNFCLTETLICPFLQNTAGGHLLSPE</sequence>
<evidence type="ECO:0000313" key="1">
    <source>
        <dbReference type="EMBL" id="JAH54717.1"/>
    </source>
</evidence>
<reference evidence="1" key="1">
    <citation type="submission" date="2014-11" db="EMBL/GenBank/DDBJ databases">
        <authorList>
            <person name="Amaro Gonzalez C."/>
        </authorList>
    </citation>
    <scope>NUCLEOTIDE SEQUENCE</scope>
</reference>
<dbReference type="AlphaFoldDB" id="A0A0E9TML5"/>
<accession>A0A0E9TML5</accession>
<protein>
    <submittedName>
        <fullName evidence="1">Uncharacterized protein</fullName>
    </submittedName>
</protein>
<dbReference type="EMBL" id="GBXM01053860">
    <property type="protein sequence ID" value="JAH54717.1"/>
    <property type="molecule type" value="Transcribed_RNA"/>
</dbReference>
<proteinExistence type="predicted"/>